<comment type="caution">
    <text evidence="2">The sequence shown here is derived from an EMBL/GenBank/DDBJ whole genome shotgun (WGS) entry which is preliminary data.</text>
</comment>
<keyword evidence="3" id="KW-1185">Reference proteome</keyword>
<sequence>MANDINANLVRRWVKEAEVGAEIEPGTAASEAKKLAPATTPTLKVLASADSDSGPACRGRHPHRTAARRGERQGDVAGKCSKRMSDLDARAASMIRIDALWLSAKPIDMRAGAERLPTHVVKFSESPMPVTATSSRMRAARASSCSFMTDKKRA</sequence>
<gene>
    <name evidence="2" type="ORF">GCM10007320_66370</name>
</gene>
<feature type="region of interest" description="Disordered" evidence="1">
    <location>
        <begin position="132"/>
        <end position="154"/>
    </location>
</feature>
<dbReference type="EMBL" id="BMYK01000059">
    <property type="protein sequence ID" value="GHD04942.1"/>
    <property type="molecule type" value="Genomic_DNA"/>
</dbReference>
<dbReference type="Proteomes" id="UP000626210">
    <property type="component" value="Unassembled WGS sequence"/>
</dbReference>
<evidence type="ECO:0000313" key="2">
    <source>
        <dbReference type="EMBL" id="GHD04942.1"/>
    </source>
</evidence>
<evidence type="ECO:0000256" key="1">
    <source>
        <dbReference type="SAM" id="MobiDB-lite"/>
    </source>
</evidence>
<feature type="region of interest" description="Disordered" evidence="1">
    <location>
        <begin position="48"/>
        <end position="81"/>
    </location>
</feature>
<reference evidence="3" key="1">
    <citation type="journal article" date="2019" name="Int. J. Syst. Evol. Microbiol.">
        <title>The Global Catalogue of Microorganisms (GCM) 10K type strain sequencing project: providing services to taxonomists for standard genome sequencing and annotation.</title>
        <authorList>
            <consortium name="The Broad Institute Genomics Platform"/>
            <consortium name="The Broad Institute Genome Sequencing Center for Infectious Disease"/>
            <person name="Wu L."/>
            <person name="Ma J."/>
        </authorList>
    </citation>
    <scope>NUCLEOTIDE SEQUENCE [LARGE SCALE GENOMIC DNA]</scope>
    <source>
        <strain evidence="3">KCTC 23314</strain>
    </source>
</reference>
<accession>A0ABQ3GG16</accession>
<name>A0ABQ3GG16_9BURK</name>
<evidence type="ECO:0000313" key="3">
    <source>
        <dbReference type="Proteomes" id="UP000626210"/>
    </source>
</evidence>
<organism evidence="2 3">
    <name type="scientific">Pseudorhodoferax aquiterrae</name>
    <dbReference type="NCBI Taxonomy" id="747304"/>
    <lineage>
        <taxon>Bacteria</taxon>
        <taxon>Pseudomonadati</taxon>
        <taxon>Pseudomonadota</taxon>
        <taxon>Betaproteobacteria</taxon>
        <taxon>Burkholderiales</taxon>
        <taxon>Comamonadaceae</taxon>
    </lineage>
</organism>
<feature type="compositionally biased region" description="Low complexity" evidence="1">
    <location>
        <begin position="132"/>
        <end position="144"/>
    </location>
</feature>
<proteinExistence type="predicted"/>
<feature type="compositionally biased region" description="Basic residues" evidence="1">
    <location>
        <begin position="58"/>
        <end position="67"/>
    </location>
</feature>
<protein>
    <recommendedName>
        <fullName evidence="4">Transposase</fullName>
    </recommendedName>
</protein>
<evidence type="ECO:0008006" key="4">
    <source>
        <dbReference type="Google" id="ProtNLM"/>
    </source>
</evidence>